<dbReference type="Proteomes" id="UP001596083">
    <property type="component" value="Unassembled WGS sequence"/>
</dbReference>
<dbReference type="EMBL" id="JBHSPB010000002">
    <property type="protein sequence ID" value="MFC5719260.1"/>
    <property type="molecule type" value="Genomic_DNA"/>
</dbReference>
<sequence>MGASPHGLQMVAEYADPTENVYVVGVVNNTSPSGVNLRVYGVCLR</sequence>
<evidence type="ECO:0000313" key="1">
    <source>
        <dbReference type="EMBL" id="MFC5719260.1"/>
    </source>
</evidence>
<organism evidence="1 2">
    <name type="scientific">Streptomyces gamaensis</name>
    <dbReference type="NCBI Taxonomy" id="1763542"/>
    <lineage>
        <taxon>Bacteria</taxon>
        <taxon>Bacillati</taxon>
        <taxon>Actinomycetota</taxon>
        <taxon>Actinomycetes</taxon>
        <taxon>Kitasatosporales</taxon>
        <taxon>Streptomycetaceae</taxon>
        <taxon>Streptomyces</taxon>
    </lineage>
</organism>
<proteinExistence type="predicted"/>
<comment type="caution">
    <text evidence="1">The sequence shown here is derived from an EMBL/GenBank/DDBJ whole genome shotgun (WGS) entry which is preliminary data.</text>
</comment>
<gene>
    <name evidence="1" type="ORF">ACFP1Z_03550</name>
</gene>
<name>A0ABW0YXZ3_9ACTN</name>
<accession>A0ABW0YXZ3</accession>
<evidence type="ECO:0000313" key="2">
    <source>
        <dbReference type="Proteomes" id="UP001596083"/>
    </source>
</evidence>
<dbReference type="RefSeq" id="WP_390314297.1">
    <property type="nucleotide sequence ID" value="NZ_JBHSPB010000002.1"/>
</dbReference>
<keyword evidence="2" id="KW-1185">Reference proteome</keyword>
<reference evidence="2" key="1">
    <citation type="journal article" date="2019" name="Int. J. Syst. Evol. Microbiol.">
        <title>The Global Catalogue of Microorganisms (GCM) 10K type strain sequencing project: providing services to taxonomists for standard genome sequencing and annotation.</title>
        <authorList>
            <consortium name="The Broad Institute Genomics Platform"/>
            <consortium name="The Broad Institute Genome Sequencing Center for Infectious Disease"/>
            <person name="Wu L."/>
            <person name="Ma J."/>
        </authorList>
    </citation>
    <scope>NUCLEOTIDE SEQUENCE [LARGE SCALE GENOMIC DNA]</scope>
    <source>
        <strain evidence="2">CGMCC 4.7304</strain>
    </source>
</reference>
<protein>
    <submittedName>
        <fullName evidence="1">Uncharacterized protein</fullName>
    </submittedName>
</protein>